<evidence type="ECO:0000313" key="4">
    <source>
        <dbReference type="Proteomes" id="UP000198636"/>
    </source>
</evidence>
<keyword evidence="4" id="KW-1185">Reference proteome</keyword>
<reference evidence="3 4" key="1">
    <citation type="submission" date="2016-10" db="EMBL/GenBank/DDBJ databases">
        <authorList>
            <person name="de Groot N.N."/>
        </authorList>
    </citation>
    <scope>NUCLEOTIDE SEQUENCE [LARGE SCALE GENOMIC DNA]</scope>
    <source>
        <strain evidence="3 4">DSM 18978</strain>
    </source>
</reference>
<keyword evidence="1" id="KW-0812">Transmembrane</keyword>
<dbReference type="Proteomes" id="UP000198636">
    <property type="component" value="Unassembled WGS sequence"/>
</dbReference>
<dbReference type="EMBL" id="FMUS01000012">
    <property type="protein sequence ID" value="SCY64898.1"/>
    <property type="molecule type" value="Genomic_DNA"/>
</dbReference>
<sequence>MSNITDSFDDIIQKSLIKEIESIQEPDMDYIWKGIRQHIKAEKRKIFIMRNRSVAIIIGILFIIGITFTGLEEGYASYYQRILSIVSKSMGDNLSLQISNQEITSHIMGMEIEPLLYELTLEEAMEQVSFVLKVADYVPEEYNLEKVYHTELNGQTISLEIIYTSLNREPIRVLYEPIVGEYSQAINVNTQYAVVDEVKYDNTRFIIIESNNGYTKILWDRAQVKYLAEGNDREKLFQLVTSIK</sequence>
<evidence type="ECO:0000256" key="1">
    <source>
        <dbReference type="SAM" id="Phobius"/>
    </source>
</evidence>
<dbReference type="AlphaFoldDB" id="A0A1G5HPC1"/>
<feature type="domain" description="DUF4367" evidence="2">
    <location>
        <begin position="136"/>
        <end position="243"/>
    </location>
</feature>
<evidence type="ECO:0000259" key="2">
    <source>
        <dbReference type="Pfam" id="PF14285"/>
    </source>
</evidence>
<keyword evidence="1" id="KW-0472">Membrane</keyword>
<evidence type="ECO:0000313" key="3">
    <source>
        <dbReference type="EMBL" id="SCY64898.1"/>
    </source>
</evidence>
<feature type="transmembrane region" description="Helical" evidence="1">
    <location>
        <begin position="53"/>
        <end position="71"/>
    </location>
</feature>
<dbReference type="OrthoDB" id="1951928at2"/>
<keyword evidence="1" id="KW-1133">Transmembrane helix</keyword>
<proteinExistence type="predicted"/>
<dbReference type="InterPro" id="IPR025377">
    <property type="entry name" value="DUF4367"/>
</dbReference>
<dbReference type="Pfam" id="PF14285">
    <property type="entry name" value="DUF4367"/>
    <property type="match status" value="1"/>
</dbReference>
<dbReference type="STRING" id="1120976.SAMN03080606_02047"/>
<gene>
    <name evidence="3" type="ORF">SAMN03080606_02047</name>
</gene>
<name>A0A1G5HPC1_9FIRM</name>
<organism evidence="3 4">
    <name type="scientific">Alkaliphilus peptidifermentans DSM 18978</name>
    <dbReference type="NCBI Taxonomy" id="1120976"/>
    <lineage>
        <taxon>Bacteria</taxon>
        <taxon>Bacillati</taxon>
        <taxon>Bacillota</taxon>
        <taxon>Clostridia</taxon>
        <taxon>Peptostreptococcales</taxon>
        <taxon>Natronincolaceae</taxon>
        <taxon>Alkaliphilus</taxon>
    </lineage>
</organism>
<dbReference type="RefSeq" id="WP_091543027.1">
    <property type="nucleotide sequence ID" value="NZ_FMUS01000012.1"/>
</dbReference>
<accession>A0A1G5HPC1</accession>
<protein>
    <recommendedName>
        <fullName evidence="2">DUF4367 domain-containing protein</fullName>
    </recommendedName>
</protein>